<name>A0AAD7LLZ3_QUISA</name>
<sequence>MILDFSLGFLTTGYAGILGLCVGGILECKSGRCFGCETSLKMFLSKHLLDGMRIRQLVPLRNWLCKSWIILGWSLPAPWQHWLPIP</sequence>
<comment type="caution">
    <text evidence="1">The sequence shown here is derived from an EMBL/GenBank/DDBJ whole genome shotgun (WGS) entry which is preliminary data.</text>
</comment>
<protein>
    <submittedName>
        <fullName evidence="1">Uncharacterized protein</fullName>
    </submittedName>
</protein>
<dbReference type="Proteomes" id="UP001163823">
    <property type="component" value="Chromosome 8"/>
</dbReference>
<reference evidence="1" key="1">
    <citation type="journal article" date="2023" name="Science">
        <title>Elucidation of the pathway for biosynthesis of saponin adjuvants from the soapbark tree.</title>
        <authorList>
            <person name="Reed J."/>
            <person name="Orme A."/>
            <person name="El-Demerdash A."/>
            <person name="Owen C."/>
            <person name="Martin L.B.B."/>
            <person name="Misra R.C."/>
            <person name="Kikuchi S."/>
            <person name="Rejzek M."/>
            <person name="Martin A.C."/>
            <person name="Harkess A."/>
            <person name="Leebens-Mack J."/>
            <person name="Louveau T."/>
            <person name="Stephenson M.J."/>
            <person name="Osbourn A."/>
        </authorList>
    </citation>
    <scope>NUCLEOTIDE SEQUENCE</scope>
    <source>
        <strain evidence="1">S10</strain>
    </source>
</reference>
<dbReference type="AlphaFoldDB" id="A0AAD7LLZ3"/>
<evidence type="ECO:0000313" key="2">
    <source>
        <dbReference type="Proteomes" id="UP001163823"/>
    </source>
</evidence>
<keyword evidence="2" id="KW-1185">Reference proteome</keyword>
<proteinExistence type="predicted"/>
<dbReference type="KEGG" id="qsa:O6P43_021025"/>
<accession>A0AAD7LLZ3</accession>
<dbReference type="EMBL" id="JARAOO010000008">
    <property type="protein sequence ID" value="KAJ7960605.1"/>
    <property type="molecule type" value="Genomic_DNA"/>
</dbReference>
<gene>
    <name evidence="1" type="ORF">O6P43_021025</name>
</gene>
<organism evidence="1 2">
    <name type="scientific">Quillaja saponaria</name>
    <name type="common">Soap bark tree</name>
    <dbReference type="NCBI Taxonomy" id="32244"/>
    <lineage>
        <taxon>Eukaryota</taxon>
        <taxon>Viridiplantae</taxon>
        <taxon>Streptophyta</taxon>
        <taxon>Embryophyta</taxon>
        <taxon>Tracheophyta</taxon>
        <taxon>Spermatophyta</taxon>
        <taxon>Magnoliopsida</taxon>
        <taxon>eudicotyledons</taxon>
        <taxon>Gunneridae</taxon>
        <taxon>Pentapetalae</taxon>
        <taxon>rosids</taxon>
        <taxon>fabids</taxon>
        <taxon>Fabales</taxon>
        <taxon>Quillajaceae</taxon>
        <taxon>Quillaja</taxon>
    </lineage>
</organism>
<evidence type="ECO:0000313" key="1">
    <source>
        <dbReference type="EMBL" id="KAJ7960605.1"/>
    </source>
</evidence>